<proteinExistence type="predicted"/>
<accession>D2ZTF5</accession>
<dbReference type="STRING" id="546266.NEIMUCOT_03891"/>
<reference evidence="1 2" key="1">
    <citation type="submission" date="2009-10" db="EMBL/GenBank/DDBJ databases">
        <authorList>
            <person name="Weinstock G."/>
            <person name="Sodergren E."/>
            <person name="Clifton S."/>
            <person name="Fulton L."/>
            <person name="Fulton B."/>
            <person name="Courtney L."/>
            <person name="Fronick C."/>
            <person name="Harrison M."/>
            <person name="Strong C."/>
            <person name="Farmer C."/>
            <person name="Delahaunty K."/>
            <person name="Markovic C."/>
            <person name="Hall O."/>
            <person name="Minx P."/>
            <person name="Tomlinson C."/>
            <person name="Mitreva M."/>
            <person name="Nelson J."/>
            <person name="Hou S."/>
            <person name="Wollam A."/>
            <person name="Pepin K.H."/>
            <person name="Johnson M."/>
            <person name="Bhonagiri V."/>
            <person name="Nash W.E."/>
            <person name="Warren W."/>
            <person name="Chinwalla A."/>
            <person name="Mardis E.R."/>
            <person name="Wilson R.K."/>
        </authorList>
    </citation>
    <scope>NUCLEOTIDE SEQUENCE [LARGE SCALE GENOMIC DNA]</scope>
    <source>
        <strain evidence="2">ATCC 25996 / DSM 4631 / NCTC 10774 / M26</strain>
    </source>
</reference>
<dbReference type="AlphaFoldDB" id="D2ZTF5"/>
<name>D2ZTF5_NEIM2</name>
<sequence>MDMRSRLKTYEHGFQTTFFIEKIVNNFSRKLLLKLQNWGIIPPLKVFVSSYKSA</sequence>
<dbReference type="Proteomes" id="UP000003344">
    <property type="component" value="Unassembled WGS sequence"/>
</dbReference>
<protein>
    <submittedName>
        <fullName evidence="1">Uncharacterized protein</fullName>
    </submittedName>
</protein>
<evidence type="ECO:0000313" key="2">
    <source>
        <dbReference type="Proteomes" id="UP000003344"/>
    </source>
</evidence>
<dbReference type="EMBL" id="ACDX02000002">
    <property type="protein sequence ID" value="EFC89475.1"/>
    <property type="molecule type" value="Genomic_DNA"/>
</dbReference>
<evidence type="ECO:0000313" key="1">
    <source>
        <dbReference type="EMBL" id="EFC89475.1"/>
    </source>
</evidence>
<comment type="caution">
    <text evidence="1">The sequence shown here is derived from an EMBL/GenBank/DDBJ whole genome shotgun (WGS) entry which is preliminary data.</text>
</comment>
<gene>
    <name evidence="1" type="ORF">NEIMUCOT_03891</name>
</gene>
<organism evidence="1 2">
    <name type="scientific">Neisseria mucosa (strain ATCC 25996 / DSM 4631 / NCTC 10774 / M26)</name>
    <dbReference type="NCBI Taxonomy" id="546266"/>
    <lineage>
        <taxon>Bacteria</taxon>
        <taxon>Pseudomonadati</taxon>
        <taxon>Pseudomonadota</taxon>
        <taxon>Betaproteobacteria</taxon>
        <taxon>Neisseriales</taxon>
        <taxon>Neisseriaceae</taxon>
        <taxon>Neisseria</taxon>
    </lineage>
</organism>